<dbReference type="CDD" id="cd16914">
    <property type="entry name" value="EcfT"/>
    <property type="match status" value="1"/>
</dbReference>
<dbReference type="GO" id="GO:0006824">
    <property type="term" value="P:cobalt ion transport"/>
    <property type="evidence" value="ECO:0007669"/>
    <property type="project" value="InterPro"/>
</dbReference>
<evidence type="ECO:0000256" key="4">
    <source>
        <dbReference type="ARBA" id="ARBA00022989"/>
    </source>
</evidence>
<keyword evidence="4 6" id="KW-1133">Transmembrane helix</keyword>
<dbReference type="InterPro" id="IPR052770">
    <property type="entry name" value="Cobalt_transport_CbiQ"/>
</dbReference>
<accession>A0A1C6VUT8</accession>
<protein>
    <submittedName>
        <fullName evidence="7">Cobalt/nickel transport system permease protein</fullName>
    </submittedName>
</protein>
<dbReference type="Pfam" id="PF02361">
    <property type="entry name" value="CbiQ"/>
    <property type="match status" value="1"/>
</dbReference>
<dbReference type="AlphaFoldDB" id="A0A1C6VUT8"/>
<evidence type="ECO:0000313" key="7">
    <source>
        <dbReference type="EMBL" id="SCL70086.1"/>
    </source>
</evidence>
<evidence type="ECO:0000256" key="2">
    <source>
        <dbReference type="ARBA" id="ARBA00022475"/>
    </source>
</evidence>
<dbReference type="GO" id="GO:0043190">
    <property type="term" value="C:ATP-binding cassette (ABC) transporter complex"/>
    <property type="evidence" value="ECO:0007669"/>
    <property type="project" value="InterPro"/>
</dbReference>
<dbReference type="PANTHER" id="PTHR43723:SF1">
    <property type="entry name" value="COBALT TRANSPORT PROTEIN CBIQ"/>
    <property type="match status" value="1"/>
</dbReference>
<evidence type="ECO:0000256" key="5">
    <source>
        <dbReference type="ARBA" id="ARBA00023136"/>
    </source>
</evidence>
<dbReference type="RefSeq" id="WP_091630238.1">
    <property type="nucleotide sequence ID" value="NZ_FMIC01000002.1"/>
</dbReference>
<dbReference type="InterPro" id="IPR012809">
    <property type="entry name" value="ECF_CbiQ"/>
</dbReference>
<dbReference type="STRING" id="47871.GA0070608_4226"/>
<dbReference type="OrthoDB" id="4407546at2"/>
<organism evidence="7 8">
    <name type="scientific">Micromonospora peucetia</name>
    <dbReference type="NCBI Taxonomy" id="47871"/>
    <lineage>
        <taxon>Bacteria</taxon>
        <taxon>Bacillati</taxon>
        <taxon>Actinomycetota</taxon>
        <taxon>Actinomycetes</taxon>
        <taxon>Micromonosporales</taxon>
        <taxon>Micromonosporaceae</taxon>
        <taxon>Micromonospora</taxon>
    </lineage>
</organism>
<dbReference type="Proteomes" id="UP000199343">
    <property type="component" value="Unassembled WGS sequence"/>
</dbReference>
<keyword evidence="5 6" id="KW-0472">Membrane</keyword>
<gene>
    <name evidence="7" type="ORF">GA0070608_4226</name>
</gene>
<evidence type="ECO:0000313" key="8">
    <source>
        <dbReference type="Proteomes" id="UP000199343"/>
    </source>
</evidence>
<keyword evidence="2" id="KW-1003">Cell membrane</keyword>
<feature type="transmembrane region" description="Helical" evidence="6">
    <location>
        <begin position="22"/>
        <end position="41"/>
    </location>
</feature>
<evidence type="ECO:0000256" key="3">
    <source>
        <dbReference type="ARBA" id="ARBA00022692"/>
    </source>
</evidence>
<feature type="transmembrane region" description="Helical" evidence="6">
    <location>
        <begin position="101"/>
        <end position="122"/>
    </location>
</feature>
<proteinExistence type="predicted"/>
<dbReference type="PANTHER" id="PTHR43723">
    <property type="entry name" value="COBALT TRANSPORT PROTEIN CBIQ"/>
    <property type="match status" value="1"/>
</dbReference>
<keyword evidence="3 6" id="KW-0812">Transmembrane</keyword>
<comment type="subcellular location">
    <subcellularLocation>
        <location evidence="1">Cell membrane</location>
        <topology evidence="1">Multi-pass membrane protein</topology>
    </subcellularLocation>
</comment>
<reference evidence="7 8" key="1">
    <citation type="submission" date="2016-06" db="EMBL/GenBank/DDBJ databases">
        <authorList>
            <person name="Kjaerup R.B."/>
            <person name="Dalgaard T.S."/>
            <person name="Juul-Madsen H.R."/>
        </authorList>
    </citation>
    <scope>NUCLEOTIDE SEQUENCE [LARGE SCALE GENOMIC DNA]</scope>
    <source>
        <strain evidence="7 8">DSM 43363</strain>
    </source>
</reference>
<feature type="transmembrane region" description="Helical" evidence="6">
    <location>
        <begin position="71"/>
        <end position="89"/>
    </location>
</feature>
<name>A0A1C6VUT8_9ACTN</name>
<sequence>MFALDVTAHNGRWRLRHPGEKAFLAFGLLACAVALPTWPGAVLSGGTAAALLLGPARVSAVVLLRAARVPVLFVTTSAVPLLVAVQPSGGVSWNPNGAGEALTATGRALAALLCLLLFSATTPLSDVIPRLRRLGVPAAVTEVAGVTYRMIFLLVDSLRTVREAQAARLGYRSWRTAYRSLAGQAAAVFVRAFARARRLEEGLALRGYVGSLAVQVEPRRVSPGFVAATLALLAAVVVASLRLRGPS</sequence>
<evidence type="ECO:0000256" key="6">
    <source>
        <dbReference type="SAM" id="Phobius"/>
    </source>
</evidence>
<feature type="transmembrane region" description="Helical" evidence="6">
    <location>
        <begin position="224"/>
        <end position="243"/>
    </location>
</feature>
<evidence type="ECO:0000256" key="1">
    <source>
        <dbReference type="ARBA" id="ARBA00004651"/>
    </source>
</evidence>
<dbReference type="EMBL" id="FMIC01000002">
    <property type="protein sequence ID" value="SCL70086.1"/>
    <property type="molecule type" value="Genomic_DNA"/>
</dbReference>
<feature type="transmembrane region" description="Helical" evidence="6">
    <location>
        <begin position="47"/>
        <end position="64"/>
    </location>
</feature>
<dbReference type="InterPro" id="IPR003339">
    <property type="entry name" value="ABC/ECF_trnsptr_transmembrane"/>
</dbReference>
<dbReference type="NCBIfam" id="TIGR02454">
    <property type="entry name" value="ECF_T_CbiQ"/>
    <property type="match status" value="1"/>
</dbReference>